<reference evidence="5 6" key="1">
    <citation type="submission" date="2022-10" db="EMBL/GenBank/DDBJ databases">
        <title>Roseococcus glaciei nov., sp. nov., isolated from glacier.</title>
        <authorList>
            <person name="Liu Q."/>
            <person name="Xin Y.-H."/>
        </authorList>
    </citation>
    <scope>NUCLEOTIDE SEQUENCE [LARGE SCALE GENOMIC DNA]</scope>
    <source>
        <strain evidence="5 6">MDT2-1-1</strain>
    </source>
</reference>
<dbReference type="Gene3D" id="3.30.70.2450">
    <property type="match status" value="1"/>
</dbReference>
<dbReference type="PANTHER" id="PTHR43004:SF19">
    <property type="entry name" value="BINDING MONOOXYGENASE, PUTATIVE (JCVI)-RELATED"/>
    <property type="match status" value="1"/>
</dbReference>
<evidence type="ECO:0000256" key="3">
    <source>
        <dbReference type="ARBA" id="ARBA00022827"/>
    </source>
</evidence>
<dbReference type="PRINTS" id="PR00420">
    <property type="entry name" value="RNGMNOXGNASE"/>
</dbReference>
<organism evidence="5 6">
    <name type="scientific">Sabulicella glaciei</name>
    <dbReference type="NCBI Taxonomy" id="2984948"/>
    <lineage>
        <taxon>Bacteria</taxon>
        <taxon>Pseudomonadati</taxon>
        <taxon>Pseudomonadota</taxon>
        <taxon>Alphaproteobacteria</taxon>
        <taxon>Acetobacterales</taxon>
        <taxon>Acetobacteraceae</taxon>
        <taxon>Sabulicella</taxon>
    </lineage>
</organism>
<dbReference type="Gene3D" id="3.50.50.60">
    <property type="entry name" value="FAD/NAD(P)-binding domain"/>
    <property type="match status" value="1"/>
</dbReference>
<dbReference type="Pfam" id="PF01494">
    <property type="entry name" value="FAD_binding_3"/>
    <property type="match status" value="1"/>
</dbReference>
<evidence type="ECO:0000256" key="2">
    <source>
        <dbReference type="ARBA" id="ARBA00022630"/>
    </source>
</evidence>
<keyword evidence="6" id="KW-1185">Reference proteome</keyword>
<evidence type="ECO:0000313" key="5">
    <source>
        <dbReference type="EMBL" id="MCW8085534.1"/>
    </source>
</evidence>
<dbReference type="Proteomes" id="UP001526430">
    <property type="component" value="Unassembled WGS sequence"/>
</dbReference>
<proteinExistence type="predicted"/>
<gene>
    <name evidence="5" type="ORF">OF850_07850</name>
</gene>
<accession>A0ABT3NTR0</accession>
<name>A0ABT3NTR0_9PROT</name>
<protein>
    <submittedName>
        <fullName evidence="5">FAD-dependent monooxygenase</fullName>
    </submittedName>
</protein>
<dbReference type="InterPro" id="IPR002938">
    <property type="entry name" value="FAD-bd"/>
</dbReference>
<keyword evidence="5" id="KW-0503">Monooxygenase</keyword>
<dbReference type="SUPFAM" id="SSF51905">
    <property type="entry name" value="FAD/NAD(P)-binding domain"/>
    <property type="match status" value="1"/>
</dbReference>
<keyword evidence="2" id="KW-0285">Flavoprotein</keyword>
<evidence type="ECO:0000313" key="6">
    <source>
        <dbReference type="Proteomes" id="UP001526430"/>
    </source>
</evidence>
<dbReference type="InterPro" id="IPR036188">
    <property type="entry name" value="FAD/NAD-bd_sf"/>
</dbReference>
<dbReference type="InterPro" id="IPR050641">
    <property type="entry name" value="RIFMO-like"/>
</dbReference>
<dbReference type="GO" id="GO:0004497">
    <property type="term" value="F:monooxygenase activity"/>
    <property type="evidence" value="ECO:0007669"/>
    <property type="project" value="UniProtKB-KW"/>
</dbReference>
<feature type="domain" description="FAD-binding" evidence="4">
    <location>
        <begin position="4"/>
        <end position="343"/>
    </location>
</feature>
<dbReference type="RefSeq" id="WP_301589434.1">
    <property type="nucleotide sequence ID" value="NZ_JAPFQI010000003.1"/>
</dbReference>
<dbReference type="PANTHER" id="PTHR43004">
    <property type="entry name" value="TRK SYSTEM POTASSIUM UPTAKE PROTEIN"/>
    <property type="match status" value="1"/>
</dbReference>
<comment type="cofactor">
    <cofactor evidence="1">
        <name>FAD</name>
        <dbReference type="ChEBI" id="CHEBI:57692"/>
    </cofactor>
</comment>
<comment type="caution">
    <text evidence="5">The sequence shown here is derived from an EMBL/GenBank/DDBJ whole genome shotgun (WGS) entry which is preliminary data.</text>
</comment>
<evidence type="ECO:0000256" key="1">
    <source>
        <dbReference type="ARBA" id="ARBA00001974"/>
    </source>
</evidence>
<evidence type="ECO:0000259" key="4">
    <source>
        <dbReference type="Pfam" id="PF01494"/>
    </source>
</evidence>
<keyword evidence="3" id="KW-0274">FAD</keyword>
<dbReference type="EMBL" id="JAPFQI010000003">
    <property type="protein sequence ID" value="MCW8085534.1"/>
    <property type="molecule type" value="Genomic_DNA"/>
</dbReference>
<sequence>MPSTDVLVIGAGPTGLVLALWLDAQGVAVRIVDKSKGPGETSRALAVHARTLELYRQLGLGDAVAQAGHRGAAFNMWVAGKRRARIPFGSFGGAITPYPFVLIYPQDHHERFLVERLAERGIAVERETELVGFEDRGTEVVARLRRPGGGEESCEARFLAGCDGARSTVRHLLGASFEGGTYDQLFYVADVDVANDTLGGEIHIAFEGPEFVLIMPYGQPGKLRVVGTVREARAGAAEPLSFDDVEHRSIHALGLEVERVNWFSTYRVHHRVTERFRHGNAFLLGDAAHVHSPAGGQGMNTGIGDAINLAWKLAAVLKNEAEDSLLDSFEAERPVFARKLVETTDRVFTFATARGSVAEFVRTHVAPGLARFAWGLRPVREAMFRLVSQTMLRYPESPLSVGKAGKVSGGDRLPFVRFDGRDNYGPLSDIRWQVHVYGTATRELQQWCSRRGIPLHEFPWREAFGEAGLARDAAYLLRPDTYVGLAEPGGRAEALESYLAGHGLRPKRV</sequence>
<keyword evidence="5" id="KW-0560">Oxidoreductase</keyword>